<protein>
    <submittedName>
        <fullName evidence="1">Uncharacterized protein</fullName>
    </submittedName>
</protein>
<reference evidence="1" key="1">
    <citation type="journal article" date="2019" name="Environ. Microbiol.">
        <title>Fungal ecological strategies reflected in gene transcription - a case study of two litter decomposers.</title>
        <authorList>
            <person name="Barbi F."/>
            <person name="Kohler A."/>
            <person name="Barry K."/>
            <person name="Baskaran P."/>
            <person name="Daum C."/>
            <person name="Fauchery L."/>
            <person name="Ihrmark K."/>
            <person name="Kuo A."/>
            <person name="LaButti K."/>
            <person name="Lipzen A."/>
            <person name="Morin E."/>
            <person name="Grigoriev I.V."/>
            <person name="Henrissat B."/>
            <person name="Lindahl B."/>
            <person name="Martin F."/>
        </authorList>
    </citation>
    <scope>NUCLEOTIDE SEQUENCE</scope>
    <source>
        <strain evidence="1">JB14</strain>
    </source>
</reference>
<accession>A0A6A4HKU3</accession>
<gene>
    <name evidence="1" type="ORF">BT96DRAFT_821759</name>
</gene>
<dbReference type="OrthoDB" id="3231188at2759"/>
<proteinExistence type="predicted"/>
<dbReference type="AlphaFoldDB" id="A0A6A4HKU3"/>
<evidence type="ECO:0000313" key="2">
    <source>
        <dbReference type="Proteomes" id="UP000799118"/>
    </source>
</evidence>
<organism evidence="1 2">
    <name type="scientific">Gymnopus androsaceus JB14</name>
    <dbReference type="NCBI Taxonomy" id="1447944"/>
    <lineage>
        <taxon>Eukaryota</taxon>
        <taxon>Fungi</taxon>
        <taxon>Dikarya</taxon>
        <taxon>Basidiomycota</taxon>
        <taxon>Agaricomycotina</taxon>
        <taxon>Agaricomycetes</taxon>
        <taxon>Agaricomycetidae</taxon>
        <taxon>Agaricales</taxon>
        <taxon>Marasmiineae</taxon>
        <taxon>Omphalotaceae</taxon>
        <taxon>Gymnopus</taxon>
    </lineage>
</organism>
<keyword evidence="2" id="KW-1185">Reference proteome</keyword>
<dbReference type="EMBL" id="ML769480">
    <property type="protein sequence ID" value="KAE9398623.1"/>
    <property type="molecule type" value="Genomic_DNA"/>
</dbReference>
<dbReference type="Proteomes" id="UP000799118">
    <property type="component" value="Unassembled WGS sequence"/>
</dbReference>
<name>A0A6A4HKU3_9AGAR</name>
<evidence type="ECO:0000313" key="1">
    <source>
        <dbReference type="EMBL" id="KAE9398623.1"/>
    </source>
</evidence>
<sequence length="189" mass="21554">MNIEHSTIANRLQGHPNLFDCSSSEFSTSNGRLALHDRVGWKEDAEHSEQSHYDASNVPLLHKDYDGKFDLEKFMLIPMLLVVHAAITKGPASAWALKNKTAPPKAQSVTNLWCLKKTTPGMIASSAIWVNDMFLPVGSTTGIEWWLDFDFYLQYLSEGLQKWKPSVLKIFCVWDKVFYPNDELDMCWV</sequence>